<dbReference type="GO" id="GO:0045454">
    <property type="term" value="P:cell redox homeostasis"/>
    <property type="evidence" value="ECO:0007669"/>
    <property type="project" value="TreeGrafter"/>
</dbReference>
<dbReference type="PANTHER" id="PTHR13544:SF0">
    <property type="entry name" value="THIOREDOXIN REDUCTASE-LIKE SELENOPROTEIN T"/>
    <property type="match status" value="1"/>
</dbReference>
<evidence type="ECO:0000313" key="5">
    <source>
        <dbReference type="EMBL" id="PPS94120.1"/>
    </source>
</evidence>
<keyword evidence="2" id="KW-0676">Redox-active center</keyword>
<evidence type="ECO:0000256" key="2">
    <source>
        <dbReference type="ARBA" id="ARBA00023284"/>
    </source>
</evidence>
<feature type="transmembrane region" description="Helical" evidence="3">
    <location>
        <begin position="101"/>
        <end position="119"/>
    </location>
</feature>
<protein>
    <submittedName>
        <fullName evidence="5">Rdx type Selenoprotein</fullName>
    </submittedName>
</protein>
<dbReference type="EMBL" id="LN877951">
    <property type="protein sequence ID" value="CUV06010.1"/>
    <property type="molecule type" value="Genomic_DNA"/>
</dbReference>
<evidence type="ECO:0000313" key="4">
    <source>
        <dbReference type="EMBL" id="CUV06010.1"/>
    </source>
</evidence>
<sequence>MKKVSTIFSAIIISLIAIGVGLVKFNYLNISEYGFLEKLITPQNEIPDDVGPKTMTIQYCDTCGTRNLYQQVQSYLSSRVTDPDFQLIAVKYKPSPLYQGLSYAITASQVGLGLSAFLFPSLFTPTDQQGQPQGGPRTHLMMLIFFGGNILRGLFTNSNAFEIYLGKDLVYSAIQNNSSGYATPPTLEQVVTILNEHGISVLETLTE</sequence>
<evidence type="ECO:0000256" key="1">
    <source>
        <dbReference type="ARBA" id="ARBA00022729"/>
    </source>
</evidence>
<dbReference type="VEuPathDB" id="CryptoDB:ChTU502y2012_336g0010"/>
<dbReference type="AlphaFoldDB" id="A0A0S4TFK4"/>
<dbReference type="GO" id="GO:0005789">
    <property type="term" value="C:endoplasmic reticulum membrane"/>
    <property type="evidence" value="ECO:0007669"/>
    <property type="project" value="TreeGrafter"/>
</dbReference>
<keyword evidence="3" id="KW-0812">Transmembrane</keyword>
<keyword evidence="1" id="KW-0732">Signal</keyword>
<dbReference type="PANTHER" id="PTHR13544">
    <property type="entry name" value="SELENOPROTEIN T"/>
    <property type="match status" value="1"/>
</dbReference>
<feature type="transmembrane region" description="Helical" evidence="3">
    <location>
        <begin position="139"/>
        <end position="155"/>
    </location>
</feature>
<keyword evidence="3" id="KW-0472">Membrane</keyword>
<dbReference type="VEuPathDB" id="CryptoDB:GY17_00002900"/>
<keyword evidence="3" id="KW-1133">Transmembrane helix</keyword>
<feature type="transmembrane region" description="Helical" evidence="3">
    <location>
        <begin position="6"/>
        <end position="28"/>
    </location>
</feature>
<dbReference type="InterPro" id="IPR019389">
    <property type="entry name" value="Selenoprotein_T"/>
</dbReference>
<dbReference type="OrthoDB" id="60822at2759"/>
<keyword evidence="6" id="KW-1185">Reference proteome</keyword>
<dbReference type="Proteomes" id="UP001429100">
    <property type="component" value="Unassembled WGS sequence"/>
</dbReference>
<evidence type="ECO:0000256" key="3">
    <source>
        <dbReference type="SAM" id="Phobius"/>
    </source>
</evidence>
<evidence type="ECO:0000313" key="6">
    <source>
        <dbReference type="Proteomes" id="UP001429100"/>
    </source>
</evidence>
<dbReference type="VEuPathDB" id="CryptoDB:Chro.50378"/>
<reference evidence="4" key="2">
    <citation type="submission" date="2015-08" db="EMBL/GenBank/DDBJ databases">
        <authorList>
            <person name="Babu N.S."/>
            <person name="Beckwith C.J."/>
            <person name="Beseler K.G."/>
            <person name="Brison A."/>
            <person name="Carone J.V."/>
            <person name="Caskin T.P."/>
            <person name="Diamond M."/>
            <person name="Durham M.E."/>
            <person name="Foxe J.M."/>
            <person name="Go M."/>
            <person name="Henderson B.A."/>
            <person name="Jones I.B."/>
            <person name="McGettigan J.A."/>
            <person name="Micheletti S.J."/>
            <person name="Nasrallah M.E."/>
            <person name="Ortiz D."/>
            <person name="Piller C.R."/>
            <person name="Privatt S.R."/>
            <person name="Schneider S.L."/>
            <person name="Sharp S."/>
            <person name="Smith T.C."/>
            <person name="Stanton J.D."/>
            <person name="Ullery H.E."/>
            <person name="Wilson R.J."/>
            <person name="Serrano M.G."/>
            <person name="Buck G."/>
            <person name="Lee V."/>
            <person name="Wang Y."/>
            <person name="Carvalho R."/>
            <person name="Voegtly L."/>
            <person name="Shi R."/>
            <person name="Duckworth R."/>
            <person name="Johnson A."/>
            <person name="Loviza R."/>
            <person name="Walstead R."/>
            <person name="Shah Z."/>
            <person name="Kiflezghi M."/>
            <person name="Wade K."/>
            <person name="Ball S.L."/>
            <person name="Bradley K.W."/>
            <person name="Asai D.J."/>
            <person name="Bowman C.A."/>
            <person name="Russell D.A."/>
            <person name="Pope W.H."/>
            <person name="Jacobs-Sera D."/>
            <person name="Hendrix R.W."/>
            <person name="Hatfull G.F."/>
        </authorList>
    </citation>
    <scope>NUCLEOTIDE SEQUENCE [LARGE SCALE GENOMIC DNA]</scope>
</reference>
<dbReference type="Pfam" id="PF10262">
    <property type="entry name" value="Rdx"/>
    <property type="match status" value="1"/>
</dbReference>
<accession>A0A0S4TFK4</accession>
<dbReference type="Proteomes" id="UP000199752">
    <property type="component" value="Chromosome 5"/>
</dbReference>
<organism evidence="4">
    <name type="scientific">Cryptosporidium hominis</name>
    <dbReference type="NCBI Taxonomy" id="237895"/>
    <lineage>
        <taxon>Eukaryota</taxon>
        <taxon>Sar</taxon>
        <taxon>Alveolata</taxon>
        <taxon>Apicomplexa</taxon>
        <taxon>Conoidasida</taxon>
        <taxon>Coccidia</taxon>
        <taxon>Eucoccidiorida</taxon>
        <taxon>Eimeriorina</taxon>
        <taxon>Cryptosporidiidae</taxon>
        <taxon>Cryptosporidium</taxon>
    </lineage>
</organism>
<reference evidence="5 6" key="3">
    <citation type="submission" date="2017-10" db="EMBL/GenBank/DDBJ databases">
        <title>Consistent, comparative and evidence-based genome annotation and re-annotation for the closely-related species, Cryptosporidium parvum, C. hominis and C. tyzzeri.</title>
        <authorList>
            <person name="Baptista R.P."/>
            <person name="Li Y."/>
            <person name="Sateriale A."/>
            <person name="Striepen B."/>
            <person name="Kissinger J.C."/>
        </authorList>
    </citation>
    <scope>NUCLEOTIDE SEQUENCE [LARGE SCALE GENOMIC DNA]</scope>
    <source>
        <strain evidence="5">30976</strain>
    </source>
</reference>
<name>A0A0S4TFK4_CRYHO</name>
<dbReference type="VEuPathDB" id="CryptoDB:CHUDEA5_180"/>
<dbReference type="InterPro" id="IPR011893">
    <property type="entry name" value="Selenoprotein_Rdx-typ"/>
</dbReference>
<reference evidence="5 6" key="1">
    <citation type="submission" date="2014-11" db="EMBL/GenBank/DDBJ databases">
        <title>Comparative genomic analysis of Cryptosporidium hominis reveals occurrence of genetic recombination in virulent subtypes.</title>
        <authorList>
            <person name="Guo Y."/>
            <person name="Tang K."/>
            <person name="Frace M."/>
            <person name="Li N."/>
            <person name="Roellig D.M."/>
            <person name="Sammons S."/>
            <person name="Knipe K."/>
            <person name="Rowe L."/>
            <person name="Feng Y."/>
            <person name="Xiao L."/>
        </authorList>
    </citation>
    <scope>NUCLEOTIDE SEQUENCE [LARGE SCALE GENOMIC DNA]</scope>
    <source>
        <strain evidence="5">30976</strain>
    </source>
</reference>
<dbReference type="GO" id="GO:0004791">
    <property type="term" value="F:thioredoxin-disulfide reductase (NADPH) activity"/>
    <property type="evidence" value="ECO:0007669"/>
    <property type="project" value="TreeGrafter"/>
</dbReference>
<proteinExistence type="predicted"/>
<dbReference type="EMBL" id="JTAI01000009">
    <property type="protein sequence ID" value="PPS94120.1"/>
    <property type="molecule type" value="Genomic_DNA"/>
</dbReference>
<gene>
    <name evidence="4" type="ORF">CHUDEA5_180</name>
    <name evidence="5" type="ORF">GY17_00002900</name>
</gene>